<evidence type="ECO:0000313" key="2">
    <source>
        <dbReference type="Proteomes" id="UP000183832"/>
    </source>
</evidence>
<gene>
    <name evidence="1" type="ORF">CLUMA_CG015465</name>
</gene>
<dbReference type="EMBL" id="CVRI01000057">
    <property type="protein sequence ID" value="CRL02539.1"/>
    <property type="molecule type" value="Genomic_DNA"/>
</dbReference>
<keyword evidence="2" id="KW-1185">Reference proteome</keyword>
<proteinExistence type="predicted"/>
<accession>A0A1J1IQM8</accession>
<dbReference type="AlphaFoldDB" id="A0A1J1IQM8"/>
<name>A0A1J1IQM8_9DIPT</name>
<dbReference type="Proteomes" id="UP000183832">
    <property type="component" value="Unassembled WGS sequence"/>
</dbReference>
<organism evidence="1 2">
    <name type="scientific">Clunio marinus</name>
    <dbReference type="NCBI Taxonomy" id="568069"/>
    <lineage>
        <taxon>Eukaryota</taxon>
        <taxon>Metazoa</taxon>
        <taxon>Ecdysozoa</taxon>
        <taxon>Arthropoda</taxon>
        <taxon>Hexapoda</taxon>
        <taxon>Insecta</taxon>
        <taxon>Pterygota</taxon>
        <taxon>Neoptera</taxon>
        <taxon>Endopterygota</taxon>
        <taxon>Diptera</taxon>
        <taxon>Nematocera</taxon>
        <taxon>Chironomoidea</taxon>
        <taxon>Chironomidae</taxon>
        <taxon>Clunio</taxon>
    </lineage>
</organism>
<protein>
    <submittedName>
        <fullName evidence="1">CLUMA_CG015465, isoform A</fullName>
    </submittedName>
</protein>
<sequence length="211" mass="24722">MSLLNMRWAVLVTTMNVSIFSKENKLFLLLVFSTTLKQNLLNIPKKYKIKIHGQPKSDLNLMRFEEVIVIDKHFRYEAKTFHSRYHYNNRKHECFVLSSENILTNFMGKRKISCNLCANKKVCSQKERSSHDVIVKVKGLKFCQMKNKSHEKWEKKLQPKLQRIIHVSKLTIKEGSVMSQDKSEFDVDGKMLGTVTFLMLLPLLLVKEFIA</sequence>
<reference evidence="1 2" key="1">
    <citation type="submission" date="2015-04" db="EMBL/GenBank/DDBJ databases">
        <authorList>
            <person name="Syromyatnikov M.Y."/>
            <person name="Popov V.N."/>
        </authorList>
    </citation>
    <scope>NUCLEOTIDE SEQUENCE [LARGE SCALE GENOMIC DNA]</scope>
</reference>
<evidence type="ECO:0000313" key="1">
    <source>
        <dbReference type="EMBL" id="CRL02539.1"/>
    </source>
</evidence>